<dbReference type="AlphaFoldDB" id="A0A916VPP8"/>
<dbReference type="GO" id="GO:0016810">
    <property type="term" value="F:hydrolase activity, acting on carbon-nitrogen (but not peptide) bonds"/>
    <property type="evidence" value="ECO:0007669"/>
    <property type="project" value="InterPro"/>
</dbReference>
<keyword evidence="2" id="KW-1185">Reference proteome</keyword>
<comment type="caution">
    <text evidence="1">The sequence shown here is derived from an EMBL/GenBank/DDBJ whole genome shotgun (WGS) entry which is preliminary data.</text>
</comment>
<evidence type="ECO:0000313" key="1">
    <source>
        <dbReference type="EMBL" id="GGA17577.1"/>
    </source>
</evidence>
<evidence type="ECO:0000313" key="2">
    <source>
        <dbReference type="Proteomes" id="UP000628017"/>
    </source>
</evidence>
<gene>
    <name evidence="1" type="ORF">GCM10011498_17730</name>
</gene>
<protein>
    <submittedName>
        <fullName evidence="1">Uncharacterized protein</fullName>
    </submittedName>
</protein>
<dbReference type="InterPro" id="IPR011059">
    <property type="entry name" value="Metal-dep_hydrolase_composite"/>
</dbReference>
<reference evidence="1" key="1">
    <citation type="journal article" date="2014" name="Int. J. Syst. Evol. Microbiol.">
        <title>Complete genome sequence of Corynebacterium casei LMG S-19264T (=DSM 44701T), isolated from a smear-ripened cheese.</title>
        <authorList>
            <consortium name="US DOE Joint Genome Institute (JGI-PGF)"/>
            <person name="Walter F."/>
            <person name="Albersmeier A."/>
            <person name="Kalinowski J."/>
            <person name="Ruckert C."/>
        </authorList>
    </citation>
    <scope>NUCLEOTIDE SEQUENCE</scope>
    <source>
        <strain evidence="1">CGMCC 1.15880</strain>
    </source>
</reference>
<dbReference type="RefSeq" id="WP_188673550.1">
    <property type="nucleotide sequence ID" value="NZ_BMKA01000002.1"/>
</dbReference>
<accession>A0A916VPP8</accession>
<dbReference type="Proteomes" id="UP000628017">
    <property type="component" value="Unassembled WGS sequence"/>
</dbReference>
<name>A0A916VPP8_9RHOB</name>
<dbReference type="EMBL" id="BMKA01000002">
    <property type="protein sequence ID" value="GGA17577.1"/>
    <property type="molecule type" value="Genomic_DNA"/>
</dbReference>
<proteinExistence type="predicted"/>
<dbReference type="Gene3D" id="2.30.40.10">
    <property type="entry name" value="Urease, subunit C, domain 1"/>
    <property type="match status" value="1"/>
</dbReference>
<organism evidence="1 2">
    <name type="scientific">Neptunicoccus cionae</name>
    <dbReference type="NCBI Taxonomy" id="2035344"/>
    <lineage>
        <taxon>Bacteria</taxon>
        <taxon>Pseudomonadati</taxon>
        <taxon>Pseudomonadota</taxon>
        <taxon>Alphaproteobacteria</taxon>
        <taxon>Rhodobacterales</taxon>
        <taxon>Paracoccaceae</taxon>
        <taxon>Neptunicoccus</taxon>
    </lineage>
</organism>
<dbReference type="Gene3D" id="3.20.20.140">
    <property type="entry name" value="Metal-dependent hydrolases"/>
    <property type="match status" value="1"/>
</dbReference>
<reference evidence="1" key="2">
    <citation type="submission" date="2020-09" db="EMBL/GenBank/DDBJ databases">
        <authorList>
            <person name="Sun Q."/>
            <person name="Zhou Y."/>
        </authorList>
    </citation>
    <scope>NUCLEOTIDE SEQUENCE</scope>
    <source>
        <strain evidence="1">CGMCC 1.15880</strain>
    </source>
</reference>
<sequence>MTTGFHFKQALMDQGWRQNVPATVTDTGNIETLVQGDNPSCYSVIENPVVPGMPNLQSNSFQHPQQAGNDASYISTMQRWAQKL</sequence>